<dbReference type="PANTHER" id="PTHR46630">
    <property type="entry name" value="TETRATRICOPEPTIDE REPEAT PROTEIN 29"/>
    <property type="match status" value="1"/>
</dbReference>
<keyword evidence="3" id="KW-0677">Repeat</keyword>
<evidence type="ECO:0000313" key="8">
    <source>
        <dbReference type="EMBL" id="ARU62680.1"/>
    </source>
</evidence>
<feature type="repeat" description="TPR" evidence="6">
    <location>
        <begin position="192"/>
        <end position="225"/>
    </location>
</feature>
<dbReference type="GO" id="GO:0003677">
    <property type="term" value="F:DNA binding"/>
    <property type="evidence" value="ECO:0007669"/>
    <property type="project" value="InterPro"/>
</dbReference>
<dbReference type="AlphaFoldDB" id="A0A1Y0IQX8"/>
<dbReference type="InterPro" id="IPR010982">
    <property type="entry name" value="Lambda_DNA-bd_dom_sf"/>
</dbReference>
<evidence type="ECO:0000256" key="1">
    <source>
        <dbReference type="ARBA" id="ARBA00004496"/>
    </source>
</evidence>
<dbReference type="Gene3D" id="1.25.40.10">
    <property type="entry name" value="Tetratricopeptide repeat domain"/>
    <property type="match status" value="3"/>
</dbReference>
<evidence type="ECO:0000256" key="3">
    <source>
        <dbReference type="ARBA" id="ARBA00022737"/>
    </source>
</evidence>
<evidence type="ECO:0000256" key="2">
    <source>
        <dbReference type="ARBA" id="ARBA00022490"/>
    </source>
</evidence>
<dbReference type="Gene3D" id="1.10.260.40">
    <property type="entry name" value="lambda repressor-like DNA-binding domains"/>
    <property type="match status" value="1"/>
</dbReference>
<dbReference type="SUPFAM" id="SSF47413">
    <property type="entry name" value="lambda repressor-like DNA-binding domains"/>
    <property type="match status" value="1"/>
</dbReference>
<dbReference type="GO" id="GO:0005737">
    <property type="term" value="C:cytoplasm"/>
    <property type="evidence" value="ECO:0007669"/>
    <property type="project" value="UniProtKB-SubCell"/>
</dbReference>
<dbReference type="SUPFAM" id="SSF48452">
    <property type="entry name" value="TPR-like"/>
    <property type="match status" value="2"/>
</dbReference>
<dbReference type="PROSITE" id="PS50943">
    <property type="entry name" value="HTH_CROC1"/>
    <property type="match status" value="1"/>
</dbReference>
<evidence type="ECO:0000259" key="7">
    <source>
        <dbReference type="PROSITE" id="PS50943"/>
    </source>
</evidence>
<dbReference type="Pfam" id="PF14559">
    <property type="entry name" value="TPR_19"/>
    <property type="match status" value="1"/>
</dbReference>
<dbReference type="CDD" id="cd00093">
    <property type="entry name" value="HTH_XRE"/>
    <property type="match status" value="1"/>
</dbReference>
<dbReference type="RefSeq" id="WP_087458036.1">
    <property type="nucleotide sequence ID" value="NZ_CP021434.1"/>
</dbReference>
<accession>A0A1Y0IQX8</accession>
<keyword evidence="2" id="KW-0963">Cytoplasm</keyword>
<dbReference type="SMART" id="SM00530">
    <property type="entry name" value="HTH_XRE"/>
    <property type="match status" value="1"/>
</dbReference>
<dbReference type="PANTHER" id="PTHR46630:SF1">
    <property type="entry name" value="TETRATRICOPEPTIDE REPEAT PROTEIN 29"/>
    <property type="match status" value="1"/>
</dbReference>
<dbReference type="InterPro" id="IPR001387">
    <property type="entry name" value="Cro/C1-type_HTH"/>
</dbReference>
<reference evidence="9" key="1">
    <citation type="submission" date="2017-05" db="EMBL/GenBank/DDBJ databases">
        <authorList>
            <person name="Sung H."/>
        </authorList>
    </citation>
    <scope>NUCLEOTIDE SEQUENCE [LARGE SCALE GENOMIC DNA]</scope>
    <source>
        <strain evidence="9">AR23208</strain>
    </source>
</reference>
<proteinExistence type="inferred from homology"/>
<sequence>MTSPSLGQRIRQIRLNRGLTQIELAKGLITPSMVSQIESDRARPSYKVLAGIAARLDVPLEHLLKGVNFDLEYASKYKMAMSMVLAKEYETAIQLFEELLESAPHRIPRESLQLELAFCHLEMGHAEDAEGILNQLYQVLSTKPEDPLFAVVLLHLGKVAELKGEYPIALFHTKRACDELQKAEEIDTDFQTKVLMQLANLHEKIGKVAEAAAYFENALSLNQTTDEERGKTCLRLADVYVRQEKYEQAEEYAAKAYLLLSEQTNKELKQDMQHRLLMIRRGSSDWKTIVRDLLEIAEQATRAVHKTKAGQVYADIALVYLENNEFDESWAYAEKARIALSDTDPAMGKVHRVLACIYLQRKDEKKGRKHLDNAVKIYNYHGKVAELEEVTLYMCRYLNNQGEQKEAFERLEQFHLYMMKQLEQRGIVL</sequence>
<dbReference type="SMART" id="SM00028">
    <property type="entry name" value="TPR"/>
    <property type="match status" value="6"/>
</dbReference>
<evidence type="ECO:0000256" key="4">
    <source>
        <dbReference type="ARBA" id="ARBA00022803"/>
    </source>
</evidence>
<keyword evidence="4 6" id="KW-0802">TPR repeat</keyword>
<comment type="similarity">
    <text evidence="5">Belongs to the Rap family.</text>
</comment>
<name>A0A1Y0IQX8_9BACL</name>
<gene>
    <name evidence="8" type="ORF">CBW65_18135</name>
</gene>
<evidence type="ECO:0000256" key="6">
    <source>
        <dbReference type="PROSITE-ProRule" id="PRU00339"/>
    </source>
</evidence>
<evidence type="ECO:0000256" key="5">
    <source>
        <dbReference type="ARBA" id="ARBA00038253"/>
    </source>
</evidence>
<dbReference type="KEGG" id="tum:CBW65_18135"/>
<evidence type="ECO:0000313" key="9">
    <source>
        <dbReference type="Proteomes" id="UP000195437"/>
    </source>
</evidence>
<dbReference type="Proteomes" id="UP000195437">
    <property type="component" value="Chromosome"/>
</dbReference>
<organism evidence="8 9">
    <name type="scientific">Tumebacillus avium</name>
    <dbReference type="NCBI Taxonomy" id="1903704"/>
    <lineage>
        <taxon>Bacteria</taxon>
        <taxon>Bacillati</taxon>
        <taxon>Bacillota</taxon>
        <taxon>Bacilli</taxon>
        <taxon>Bacillales</taxon>
        <taxon>Alicyclobacillaceae</taxon>
        <taxon>Tumebacillus</taxon>
    </lineage>
</organism>
<protein>
    <recommendedName>
        <fullName evidence="7">HTH cro/C1-type domain-containing protein</fullName>
    </recommendedName>
</protein>
<comment type="subcellular location">
    <subcellularLocation>
        <location evidence="1">Cytoplasm</location>
    </subcellularLocation>
</comment>
<keyword evidence="9" id="KW-1185">Reference proteome</keyword>
<dbReference type="EMBL" id="CP021434">
    <property type="protein sequence ID" value="ARU62680.1"/>
    <property type="molecule type" value="Genomic_DNA"/>
</dbReference>
<dbReference type="OrthoDB" id="1150409at2"/>
<dbReference type="Pfam" id="PF13181">
    <property type="entry name" value="TPR_8"/>
    <property type="match status" value="1"/>
</dbReference>
<dbReference type="PROSITE" id="PS50005">
    <property type="entry name" value="TPR"/>
    <property type="match status" value="1"/>
</dbReference>
<dbReference type="InterPro" id="IPR011990">
    <property type="entry name" value="TPR-like_helical_dom_sf"/>
</dbReference>
<dbReference type="InterPro" id="IPR019734">
    <property type="entry name" value="TPR_rpt"/>
</dbReference>
<dbReference type="Pfam" id="PF01381">
    <property type="entry name" value="HTH_3"/>
    <property type="match status" value="1"/>
</dbReference>
<dbReference type="Pfam" id="PF13176">
    <property type="entry name" value="TPR_7"/>
    <property type="match status" value="1"/>
</dbReference>
<feature type="domain" description="HTH cro/C1-type" evidence="7">
    <location>
        <begin position="10"/>
        <end position="63"/>
    </location>
</feature>
<dbReference type="InterPro" id="IPR051476">
    <property type="entry name" value="Bac_ResReg_Asp_Phosphatase"/>
</dbReference>